<protein>
    <submittedName>
        <fullName evidence="1">Uncharacterized protein</fullName>
    </submittedName>
</protein>
<feature type="non-terminal residue" evidence="1">
    <location>
        <position position="512"/>
    </location>
</feature>
<name>X1JPF5_9ZZZZ</name>
<accession>X1JPF5</accession>
<dbReference type="EMBL" id="BARV01001416">
    <property type="protein sequence ID" value="GAH95942.1"/>
    <property type="molecule type" value="Genomic_DNA"/>
</dbReference>
<gene>
    <name evidence="1" type="ORF">S06H3_04127</name>
</gene>
<reference evidence="1" key="1">
    <citation type="journal article" date="2014" name="Front. Microbiol.">
        <title>High frequency of phylogenetically diverse reductive dehalogenase-homologous genes in deep subseafloor sedimentary metagenomes.</title>
        <authorList>
            <person name="Kawai M."/>
            <person name="Futagami T."/>
            <person name="Toyoda A."/>
            <person name="Takaki Y."/>
            <person name="Nishi S."/>
            <person name="Hori S."/>
            <person name="Arai W."/>
            <person name="Tsubouchi T."/>
            <person name="Morono Y."/>
            <person name="Uchiyama I."/>
            <person name="Ito T."/>
            <person name="Fujiyama A."/>
            <person name="Inagaki F."/>
            <person name="Takami H."/>
        </authorList>
    </citation>
    <scope>NUCLEOTIDE SEQUENCE</scope>
    <source>
        <strain evidence="1">Expedition CK06-06</strain>
    </source>
</reference>
<dbReference type="AlphaFoldDB" id="X1JPF5"/>
<organism evidence="1">
    <name type="scientific">marine sediment metagenome</name>
    <dbReference type="NCBI Taxonomy" id="412755"/>
    <lineage>
        <taxon>unclassified sequences</taxon>
        <taxon>metagenomes</taxon>
        <taxon>ecological metagenomes</taxon>
    </lineage>
</organism>
<sequence length="512" mass="58619">LAKKFTDAGYDKDQSVTMARQVDIGKTIPEAHNYTVAETIVDTHNKEGGSTIEWRTGRAMKEGFPVGIGETEILKKEKIAIEDISRFRSAHIESLTIPGRQVGTWWNKEEKQTELDVIEVAPTREDAIEIGRRFDQKYTFDLATGEEIVIGPEVSIKETQQQAEKTKDQITPQTPDEIIGKQYGIDPAETRKRLDNAEKRYRVLKNKPVEDRSKTEKTELAFLRRNRKNIEALLEQETQPLEPKRMTRRKALALGHKIPDLLGWPEEQRRSFMERIVGTRSMKNMTPAQREQIIMALQREAKEAGVEVVGPDPIPVGELAAKLRERKQKPALSRRDRRNMKRLRKILYVMKSGTSYYFLHSSRLKRLCRSLDNYEDNGPFMRYIYQPVKSADTKANVNFTEAMSAAVVTLNDLKIDAPAMMVEIKNIGIKDKLSTAERIGVWTLAQNEHTMNHLLSEFSKEEIGKIVKSVEAAENEMLVAAEIQNYFEQGWPMFEAIAKVHGITQMTKAENY</sequence>
<evidence type="ECO:0000313" key="1">
    <source>
        <dbReference type="EMBL" id="GAH95942.1"/>
    </source>
</evidence>
<comment type="caution">
    <text evidence="1">The sequence shown here is derived from an EMBL/GenBank/DDBJ whole genome shotgun (WGS) entry which is preliminary data.</text>
</comment>
<feature type="non-terminal residue" evidence="1">
    <location>
        <position position="1"/>
    </location>
</feature>
<proteinExistence type="predicted"/>